<keyword evidence="3 6" id="KW-0597">Phosphoprotein</keyword>
<dbReference type="InterPro" id="IPR003661">
    <property type="entry name" value="HisK_dim/P_dom"/>
</dbReference>
<dbReference type="InterPro" id="IPR003018">
    <property type="entry name" value="GAF"/>
</dbReference>
<sequence length="1161" mass="127661">MICIENGLDAPGEPVSAISEEVATSAFLVGGGEMGALMREHDWLASTLGEPQGWPQPLKTLVALMLAAGQPMFVAWGPDRTLLYNDAYAVLMADRHPAGFARPFFTVWPDIEMEIAPLFERVFKGAPVHMADIELSPERPGRPREAHFAFSYTPVRDMTDAVAGLFCVCSETTDQVFAERRLAEDRDRQRRLFERAPGFIAILAGPEHRFEFANEAFDRLFDRRDLAGRTVAEAFPIVDGQRFFELLDSVYAGGERFVANAMPVWLASSPANDPADHFLDFIFEPVRDDAGTVTSIFIEGQDVTGRVRAGIRREALLSLDDRLRDELDTADLSFAASELLGQVLGATRVGYGAVNTETGTITVDRTWGEAGFDDLAGVHRFADYGAYIDDLRRGTPVPNADVEGDPRTAKNGDAFRKLGIRAHLDVPVVEHGQMIATMFVHSAMPRDWTDEEVSFVRDFAARTRAAIARRVAEQERADAEASLRESEARQAFLLELSDALRSLYTPAEIASAAAEKLCERFDLNRVFYAEYFGSVMRVERDFTKGVDTIVGEHDLEAFGPELLRAYHECPVVKVNDVATDARFNDQARSGLRARQVGAYLDVVLFENEKWVSLLAFQSATPRKWTAAEEDLFREVGERVKAAIERARVDEQLLDLNETLEQRVEQRTAERNQMWTLSRDVMLRCGLDGRILAVNPAWTETLGWREEELVGQILFELIHPEDLRHTQEGAQSHAEGRSFERFENRYRTKGGDYRWISWSTRADANVIVAVGRDITEDKEREKALRQAEEALRQSQKMEAMGSLTGGVAHDFNNLLTPIIGSLDMLVRKGIGNDRERRLIDGALQSAERAKVLVQRLLAFARRQPLQPIAVDVGRLIDGMAGLIGSTLGPTIDVRVDLAVDLPPAQADPNQLEMALLNLAVNARDAMPEGGQLTIEARRESIRGVHNSGVKLGHYVKLRVADSGVGMDEATLARAVEPFFSTKGIGKGTGLGLSMVHGLAAQLGGGLTIESQPDRGTSIELWLPISGTVVGDDDEAAPAPAAGVGRGTALLVDDEELVRMSTADMLIDLGFEVIEASSAEEALLIVRSGADPDILVTDHLMPGMNGADLAREARVLKPSLRVLVVSGYADMEGIAPELPRLTKPFRSSELATSLATIIPLDGA</sequence>
<dbReference type="Pfam" id="PF00512">
    <property type="entry name" value="HisKA"/>
    <property type="match status" value="1"/>
</dbReference>
<evidence type="ECO:0000256" key="3">
    <source>
        <dbReference type="ARBA" id="ARBA00022553"/>
    </source>
</evidence>
<gene>
    <name evidence="10" type="ORF">RZN05_02275</name>
</gene>
<dbReference type="InterPro" id="IPR005467">
    <property type="entry name" value="His_kinase_dom"/>
</dbReference>
<dbReference type="EMBL" id="JAWJEJ010000001">
    <property type="protein sequence ID" value="MDV3455795.1"/>
    <property type="molecule type" value="Genomic_DNA"/>
</dbReference>
<dbReference type="NCBIfam" id="TIGR00229">
    <property type="entry name" value="sensory_box"/>
    <property type="match status" value="1"/>
</dbReference>
<comment type="caution">
    <text evidence="10">The sequence shown here is derived from an EMBL/GenBank/DDBJ whole genome shotgun (WGS) entry which is preliminary data.</text>
</comment>
<dbReference type="InterPro" id="IPR036890">
    <property type="entry name" value="HATPase_C_sf"/>
</dbReference>
<dbReference type="Pfam" id="PF02518">
    <property type="entry name" value="HATPase_c"/>
    <property type="match status" value="1"/>
</dbReference>
<feature type="domain" description="Response regulatory" evidence="8">
    <location>
        <begin position="1046"/>
        <end position="1156"/>
    </location>
</feature>
<dbReference type="SMART" id="SM00387">
    <property type="entry name" value="HATPase_c"/>
    <property type="match status" value="1"/>
</dbReference>
<evidence type="ECO:0000259" key="9">
    <source>
        <dbReference type="PROSITE" id="PS50112"/>
    </source>
</evidence>
<proteinExistence type="predicted"/>
<dbReference type="SUPFAM" id="SSF55781">
    <property type="entry name" value="GAF domain-like"/>
    <property type="match status" value="2"/>
</dbReference>
<dbReference type="InterPro" id="IPR003594">
    <property type="entry name" value="HATPase_dom"/>
</dbReference>
<dbReference type="InterPro" id="IPR004358">
    <property type="entry name" value="Sig_transdc_His_kin-like_C"/>
</dbReference>
<dbReference type="Gene3D" id="1.10.287.130">
    <property type="match status" value="1"/>
</dbReference>
<dbReference type="InterPro" id="IPR001789">
    <property type="entry name" value="Sig_transdc_resp-reg_receiver"/>
</dbReference>
<keyword evidence="5" id="KW-0418">Kinase</keyword>
<dbReference type="CDD" id="cd00130">
    <property type="entry name" value="PAS"/>
    <property type="match status" value="1"/>
</dbReference>
<evidence type="ECO:0000256" key="1">
    <source>
        <dbReference type="ARBA" id="ARBA00000085"/>
    </source>
</evidence>
<dbReference type="SUPFAM" id="SSF52172">
    <property type="entry name" value="CheY-like"/>
    <property type="match status" value="1"/>
</dbReference>
<evidence type="ECO:0000313" key="11">
    <source>
        <dbReference type="Proteomes" id="UP001273531"/>
    </source>
</evidence>
<dbReference type="InterPro" id="IPR036097">
    <property type="entry name" value="HisK_dim/P_sf"/>
</dbReference>
<dbReference type="Gene3D" id="3.30.565.10">
    <property type="entry name" value="Histidine kinase-like ATPase, C-terminal domain"/>
    <property type="match status" value="1"/>
</dbReference>
<dbReference type="RefSeq" id="WP_317225001.1">
    <property type="nucleotide sequence ID" value="NZ_JAWJEJ010000001.1"/>
</dbReference>
<keyword evidence="11" id="KW-1185">Reference proteome</keyword>
<dbReference type="Gene3D" id="3.30.450.20">
    <property type="entry name" value="PAS domain"/>
    <property type="match status" value="3"/>
</dbReference>
<dbReference type="Gene3D" id="3.30.450.40">
    <property type="match status" value="2"/>
</dbReference>
<evidence type="ECO:0000256" key="5">
    <source>
        <dbReference type="ARBA" id="ARBA00022777"/>
    </source>
</evidence>
<dbReference type="SUPFAM" id="SSF55785">
    <property type="entry name" value="PYP-like sensor domain (PAS domain)"/>
    <property type="match status" value="2"/>
</dbReference>
<dbReference type="InterPro" id="IPR013656">
    <property type="entry name" value="PAS_4"/>
</dbReference>
<dbReference type="SUPFAM" id="SSF55874">
    <property type="entry name" value="ATPase domain of HSP90 chaperone/DNA topoisomerase II/histidine kinase"/>
    <property type="match status" value="1"/>
</dbReference>
<organism evidence="10 11">
    <name type="scientific">Sphingomonas agrestis</name>
    <dbReference type="NCBI Taxonomy" id="3080540"/>
    <lineage>
        <taxon>Bacteria</taxon>
        <taxon>Pseudomonadati</taxon>
        <taxon>Pseudomonadota</taxon>
        <taxon>Alphaproteobacteria</taxon>
        <taxon>Sphingomonadales</taxon>
        <taxon>Sphingomonadaceae</taxon>
        <taxon>Sphingomonas</taxon>
    </lineage>
</organism>
<dbReference type="Pfam" id="PF01590">
    <property type="entry name" value="GAF"/>
    <property type="match status" value="2"/>
</dbReference>
<dbReference type="Pfam" id="PF08448">
    <property type="entry name" value="PAS_4"/>
    <property type="match status" value="1"/>
</dbReference>
<protein>
    <recommendedName>
        <fullName evidence="2">histidine kinase</fullName>
        <ecNumber evidence="2">2.7.13.3</ecNumber>
    </recommendedName>
</protein>
<feature type="domain" description="Histidine kinase" evidence="7">
    <location>
        <begin position="805"/>
        <end position="1025"/>
    </location>
</feature>
<dbReference type="PROSITE" id="PS50112">
    <property type="entry name" value="PAS"/>
    <property type="match status" value="1"/>
</dbReference>
<dbReference type="SMART" id="SM00091">
    <property type="entry name" value="PAS"/>
    <property type="match status" value="2"/>
</dbReference>
<dbReference type="PROSITE" id="PS50109">
    <property type="entry name" value="HIS_KIN"/>
    <property type="match status" value="1"/>
</dbReference>
<dbReference type="InterPro" id="IPR035965">
    <property type="entry name" value="PAS-like_dom_sf"/>
</dbReference>
<dbReference type="Proteomes" id="UP001273531">
    <property type="component" value="Unassembled WGS sequence"/>
</dbReference>
<dbReference type="PANTHER" id="PTHR43065:SF42">
    <property type="entry name" value="TWO-COMPONENT SENSOR PPRA"/>
    <property type="match status" value="1"/>
</dbReference>
<keyword evidence="4" id="KW-0808">Transferase</keyword>
<dbReference type="PRINTS" id="PR00344">
    <property type="entry name" value="BCTRLSENSOR"/>
</dbReference>
<reference evidence="10 11" key="1">
    <citation type="submission" date="2023-10" db="EMBL/GenBank/DDBJ databases">
        <title>Sphingomonas sp. HF-S4 16S ribosomal RNA gene Genome sequencing and assembly.</title>
        <authorList>
            <person name="Lee H."/>
        </authorList>
    </citation>
    <scope>NUCLEOTIDE SEQUENCE [LARGE SCALE GENOMIC DNA]</scope>
    <source>
        <strain evidence="10 11">HF-S4</strain>
    </source>
</reference>
<feature type="domain" description="PAS" evidence="9">
    <location>
        <begin position="687"/>
        <end position="736"/>
    </location>
</feature>
<dbReference type="PANTHER" id="PTHR43065">
    <property type="entry name" value="SENSOR HISTIDINE KINASE"/>
    <property type="match status" value="1"/>
</dbReference>
<dbReference type="Pfam" id="PF00072">
    <property type="entry name" value="Response_reg"/>
    <property type="match status" value="1"/>
</dbReference>
<name>A0ABU3Y348_9SPHN</name>
<dbReference type="Pfam" id="PF08447">
    <property type="entry name" value="PAS_3"/>
    <property type="match status" value="1"/>
</dbReference>
<comment type="catalytic activity">
    <reaction evidence="1">
        <text>ATP + protein L-histidine = ADP + protein N-phospho-L-histidine.</text>
        <dbReference type="EC" id="2.7.13.3"/>
    </reaction>
</comment>
<dbReference type="InterPro" id="IPR029016">
    <property type="entry name" value="GAF-like_dom_sf"/>
</dbReference>
<feature type="modified residue" description="4-aspartylphosphate" evidence="6">
    <location>
        <position position="1096"/>
    </location>
</feature>
<evidence type="ECO:0000259" key="7">
    <source>
        <dbReference type="PROSITE" id="PS50109"/>
    </source>
</evidence>
<dbReference type="InterPro" id="IPR011006">
    <property type="entry name" value="CheY-like_superfamily"/>
</dbReference>
<dbReference type="CDD" id="cd00082">
    <property type="entry name" value="HisKA"/>
    <property type="match status" value="1"/>
</dbReference>
<dbReference type="Gene3D" id="3.40.50.2300">
    <property type="match status" value="1"/>
</dbReference>
<evidence type="ECO:0000256" key="2">
    <source>
        <dbReference type="ARBA" id="ARBA00012438"/>
    </source>
</evidence>
<dbReference type="EC" id="2.7.13.3" evidence="2"/>
<dbReference type="PROSITE" id="PS50110">
    <property type="entry name" value="RESPONSE_REGULATORY"/>
    <property type="match status" value="1"/>
</dbReference>
<dbReference type="SMART" id="SM00448">
    <property type="entry name" value="REC"/>
    <property type="match status" value="1"/>
</dbReference>
<evidence type="ECO:0000256" key="4">
    <source>
        <dbReference type="ARBA" id="ARBA00022679"/>
    </source>
</evidence>
<dbReference type="InterPro" id="IPR000014">
    <property type="entry name" value="PAS"/>
</dbReference>
<dbReference type="SUPFAM" id="SSF47384">
    <property type="entry name" value="Homodimeric domain of signal transducing histidine kinase"/>
    <property type="match status" value="1"/>
</dbReference>
<evidence type="ECO:0000256" key="6">
    <source>
        <dbReference type="PROSITE-ProRule" id="PRU00169"/>
    </source>
</evidence>
<evidence type="ECO:0000313" key="10">
    <source>
        <dbReference type="EMBL" id="MDV3455795.1"/>
    </source>
</evidence>
<accession>A0ABU3Y348</accession>
<dbReference type="SMART" id="SM00065">
    <property type="entry name" value="GAF"/>
    <property type="match status" value="2"/>
</dbReference>
<dbReference type="SMART" id="SM00388">
    <property type="entry name" value="HisKA"/>
    <property type="match status" value="1"/>
</dbReference>
<evidence type="ECO:0000259" key="8">
    <source>
        <dbReference type="PROSITE" id="PS50110"/>
    </source>
</evidence>
<dbReference type="InterPro" id="IPR013655">
    <property type="entry name" value="PAS_fold_3"/>
</dbReference>